<dbReference type="OMA" id="RDCWCCM"/>
<dbReference type="AlphaFoldDB" id="A0A078FI69"/>
<dbReference type="STRING" id="3708.A0A078FI69"/>
<feature type="signal peptide" evidence="4">
    <location>
        <begin position="1"/>
        <end position="23"/>
    </location>
</feature>
<evidence type="ECO:0000313" key="6">
    <source>
        <dbReference type="EMBL" id="CDY12689.1"/>
    </source>
</evidence>
<evidence type="ECO:0000256" key="4">
    <source>
        <dbReference type="SAM" id="SignalP"/>
    </source>
</evidence>
<dbReference type="Pfam" id="PF18209">
    <property type="entry name" value="ESF1"/>
    <property type="match status" value="1"/>
</dbReference>
<keyword evidence="3" id="KW-1015">Disulfide bond</keyword>
<evidence type="ECO:0000256" key="3">
    <source>
        <dbReference type="ARBA" id="ARBA00023157"/>
    </source>
</evidence>
<proteinExistence type="inferred from homology"/>
<evidence type="ECO:0000313" key="7">
    <source>
        <dbReference type="Proteomes" id="UP000028999"/>
    </source>
</evidence>
<reference evidence="6 7" key="1">
    <citation type="journal article" date="2014" name="Science">
        <title>Plant genetics. Early allopolyploid evolution in the post-Neolithic Brassica napus oilseed genome.</title>
        <authorList>
            <person name="Chalhoub B."/>
            <person name="Denoeud F."/>
            <person name="Liu S."/>
            <person name="Parkin I.A."/>
            <person name="Tang H."/>
            <person name="Wang X."/>
            <person name="Chiquet J."/>
            <person name="Belcram H."/>
            <person name="Tong C."/>
            <person name="Samans B."/>
            <person name="Correa M."/>
            <person name="Da Silva C."/>
            <person name="Just J."/>
            <person name="Falentin C."/>
            <person name="Koh C.S."/>
            <person name="Le Clainche I."/>
            <person name="Bernard M."/>
            <person name="Bento P."/>
            <person name="Noel B."/>
            <person name="Labadie K."/>
            <person name="Alberti A."/>
            <person name="Charles M."/>
            <person name="Arnaud D."/>
            <person name="Guo H."/>
            <person name="Daviaud C."/>
            <person name="Alamery S."/>
            <person name="Jabbari K."/>
            <person name="Zhao M."/>
            <person name="Edger P.P."/>
            <person name="Chelaifa H."/>
            <person name="Tack D."/>
            <person name="Lassalle G."/>
            <person name="Mestiri I."/>
            <person name="Schnel N."/>
            <person name="Le Paslier M.C."/>
            <person name="Fan G."/>
            <person name="Renault V."/>
            <person name="Bayer P.E."/>
            <person name="Golicz A.A."/>
            <person name="Manoli S."/>
            <person name="Lee T.H."/>
            <person name="Thi V.H."/>
            <person name="Chalabi S."/>
            <person name="Hu Q."/>
            <person name="Fan C."/>
            <person name="Tollenaere R."/>
            <person name="Lu Y."/>
            <person name="Battail C."/>
            <person name="Shen J."/>
            <person name="Sidebottom C.H."/>
            <person name="Wang X."/>
            <person name="Canaguier A."/>
            <person name="Chauveau A."/>
            <person name="Berard A."/>
            <person name="Deniot G."/>
            <person name="Guan M."/>
            <person name="Liu Z."/>
            <person name="Sun F."/>
            <person name="Lim Y.P."/>
            <person name="Lyons E."/>
            <person name="Town C.D."/>
            <person name="Bancroft I."/>
            <person name="Wang X."/>
            <person name="Meng J."/>
            <person name="Ma J."/>
            <person name="Pires J.C."/>
            <person name="King G.J."/>
            <person name="Brunel D."/>
            <person name="Delourme R."/>
            <person name="Renard M."/>
            <person name="Aury J.M."/>
            <person name="Adams K.L."/>
            <person name="Batley J."/>
            <person name="Snowdon R.J."/>
            <person name="Tost J."/>
            <person name="Edwards D."/>
            <person name="Zhou Y."/>
            <person name="Hua W."/>
            <person name="Sharpe A.G."/>
            <person name="Paterson A.H."/>
            <person name="Guan C."/>
            <person name="Wincker P."/>
        </authorList>
    </citation>
    <scope>NUCLEOTIDE SEQUENCE [LARGE SCALE GENOMIC DNA]</scope>
    <source>
        <strain evidence="7">cv. Darmor-bzh</strain>
    </source>
</reference>
<dbReference type="InterPro" id="IPR041608">
    <property type="entry name" value="ESF1_brassicaceae"/>
</dbReference>
<keyword evidence="7" id="KW-1185">Reference proteome</keyword>
<evidence type="ECO:0000256" key="2">
    <source>
        <dbReference type="ARBA" id="ARBA00022729"/>
    </source>
</evidence>
<gene>
    <name evidence="6" type="primary">BnaA02g13570D</name>
    <name evidence="6" type="ORF">GSBRNA2T00070215001</name>
</gene>
<dbReference type="GO" id="GO:0010098">
    <property type="term" value="P:suspensor development"/>
    <property type="evidence" value="ECO:0007669"/>
    <property type="project" value="InterPro"/>
</dbReference>
<evidence type="ECO:0000256" key="1">
    <source>
        <dbReference type="ARBA" id="ARBA00010149"/>
    </source>
</evidence>
<comment type="similarity">
    <text evidence="1">Belongs to the MEG family.</text>
</comment>
<keyword evidence="2 4" id="KW-0732">Signal</keyword>
<feature type="chain" id="PRO_5044539366" evidence="4">
    <location>
        <begin position="24"/>
        <end position="84"/>
    </location>
</feature>
<dbReference type="EMBL" id="LK032025">
    <property type="protein sequence ID" value="CDY12689.1"/>
    <property type="molecule type" value="Genomic_DNA"/>
</dbReference>
<evidence type="ECO:0000259" key="5">
    <source>
        <dbReference type="Pfam" id="PF18209"/>
    </source>
</evidence>
<dbReference type="Proteomes" id="UP000028999">
    <property type="component" value="Unassembled WGS sequence"/>
</dbReference>
<accession>A0A078FI69</accession>
<protein>
    <submittedName>
        <fullName evidence="6">BnaA02g13570D protein</fullName>
    </submittedName>
</protein>
<feature type="domain" description="Embryo surrounding factor 1 brassicaceae" evidence="5">
    <location>
        <begin position="31"/>
        <end position="80"/>
    </location>
</feature>
<sequence>MISKTIFVCIFVFSFFALHQCNQMDVGEIESKLVIPKCIHRRCSDQGFFQRDCWCCMKDRTLPCFKEQIDCDSDRRCPPIQLRL</sequence>
<organism evidence="6 7">
    <name type="scientific">Brassica napus</name>
    <name type="common">Rape</name>
    <dbReference type="NCBI Taxonomy" id="3708"/>
    <lineage>
        <taxon>Eukaryota</taxon>
        <taxon>Viridiplantae</taxon>
        <taxon>Streptophyta</taxon>
        <taxon>Embryophyta</taxon>
        <taxon>Tracheophyta</taxon>
        <taxon>Spermatophyta</taxon>
        <taxon>Magnoliopsida</taxon>
        <taxon>eudicotyledons</taxon>
        <taxon>Gunneridae</taxon>
        <taxon>Pentapetalae</taxon>
        <taxon>rosids</taxon>
        <taxon>malvids</taxon>
        <taxon>Brassicales</taxon>
        <taxon>Brassicaceae</taxon>
        <taxon>Brassiceae</taxon>
        <taxon>Brassica</taxon>
    </lineage>
</organism>
<dbReference type="Gramene" id="CDY12689">
    <property type="protein sequence ID" value="CDY12689"/>
    <property type="gene ID" value="GSBRNA2T00070215001"/>
</dbReference>
<name>A0A078FI69_BRANA</name>
<dbReference type="PaxDb" id="3708-A0A078FI69"/>